<dbReference type="VEuPathDB" id="FungiDB:DIURU_002089"/>
<dbReference type="InterPro" id="IPR027417">
    <property type="entry name" value="P-loop_NTPase"/>
</dbReference>
<sequence length="394" mass="44604">MLKKNSLSPEETSRPLNFTQPLRIAFLGGAKSGKSSLISKLSMGTFRDNYYPTHKINPVLLTYSPQDRLSRVIMDEGNGSNSLRELADHRELSLSPVLTSAYTSTPAKPQDLNALISLQWKNQYYQGFCYRGDAAQAGTYVLPHVSPLLVEMIDTPAFDPARVVPFLEASLYIKLGKDTLHNLADEPRRPVSTHPLLVASGASELNGNIDGYFFVYSAVPSYQPPSYDSHDNENSKVGDDELPECDIKTFSLLGVMKAALDEAWREYNTFRMRWNQGKEHDIFHFTSSLKHMWKDKSMVEMEQMRQELRRQITLMDNPVDPSDPNSPPPIWIVCTHSKSPLRSPLLIDRGEKLAKQWNCGFIAVDNTDDNVDAVLALMVKEIVERKRLQSKRKK</sequence>
<evidence type="ECO:0000313" key="1">
    <source>
        <dbReference type="EMBL" id="KAA8904137.1"/>
    </source>
</evidence>
<dbReference type="GeneID" id="54780740"/>
<dbReference type="RefSeq" id="XP_034013222.1">
    <property type="nucleotide sequence ID" value="XM_034154702.1"/>
</dbReference>
<name>A0A642UYE7_DIURU</name>
<protein>
    <submittedName>
        <fullName evidence="1">Uncharacterized protein</fullName>
    </submittedName>
</protein>
<dbReference type="OrthoDB" id="3995714at2759"/>
<evidence type="ECO:0000313" key="2">
    <source>
        <dbReference type="Proteomes" id="UP000449547"/>
    </source>
</evidence>
<dbReference type="AlphaFoldDB" id="A0A642UYE7"/>
<dbReference type="EMBL" id="SWFT01000064">
    <property type="protein sequence ID" value="KAA8904137.1"/>
    <property type="molecule type" value="Genomic_DNA"/>
</dbReference>
<gene>
    <name evidence="1" type="ORF">DIURU_002089</name>
</gene>
<comment type="caution">
    <text evidence="1">The sequence shown here is derived from an EMBL/GenBank/DDBJ whole genome shotgun (WGS) entry which is preliminary data.</text>
</comment>
<accession>A0A642UYE7</accession>
<keyword evidence="2" id="KW-1185">Reference proteome</keyword>
<proteinExistence type="predicted"/>
<reference evidence="1 2" key="1">
    <citation type="submission" date="2019-07" db="EMBL/GenBank/DDBJ databases">
        <title>Genome assembly of two rare yeast pathogens: Diutina rugosa and Trichomonascus ciferrii.</title>
        <authorList>
            <person name="Mixao V."/>
            <person name="Saus E."/>
            <person name="Hansen A."/>
            <person name="Lass-Flor C."/>
            <person name="Gabaldon T."/>
        </authorList>
    </citation>
    <scope>NUCLEOTIDE SEQUENCE [LARGE SCALE GENOMIC DNA]</scope>
    <source>
        <strain evidence="1 2">CBS 613</strain>
    </source>
</reference>
<dbReference type="OMA" id="YFFVYSA"/>
<dbReference type="Proteomes" id="UP000449547">
    <property type="component" value="Unassembled WGS sequence"/>
</dbReference>
<organism evidence="1 2">
    <name type="scientific">Diutina rugosa</name>
    <name type="common">Yeast</name>
    <name type="synonym">Candida rugosa</name>
    <dbReference type="NCBI Taxonomy" id="5481"/>
    <lineage>
        <taxon>Eukaryota</taxon>
        <taxon>Fungi</taxon>
        <taxon>Dikarya</taxon>
        <taxon>Ascomycota</taxon>
        <taxon>Saccharomycotina</taxon>
        <taxon>Pichiomycetes</taxon>
        <taxon>Debaryomycetaceae</taxon>
        <taxon>Diutina</taxon>
    </lineage>
</organism>
<dbReference type="SUPFAM" id="SSF52540">
    <property type="entry name" value="P-loop containing nucleoside triphosphate hydrolases"/>
    <property type="match status" value="1"/>
</dbReference>